<reference evidence="2" key="1">
    <citation type="submission" date="2023-10" db="EMBL/GenBank/DDBJ databases">
        <title>Genome assembly of Pristionchus species.</title>
        <authorList>
            <person name="Yoshida K."/>
            <person name="Sommer R.J."/>
        </authorList>
    </citation>
    <scope>NUCLEOTIDE SEQUENCE</scope>
    <source>
        <strain evidence="2">RS0144</strain>
    </source>
</reference>
<sequence length="368" mass="41269">SSPDELPEVAPRGRESRGTALFVDEEEEPAAAAAGDPMVAAGRRELQPHGTALFVDEEEALPDQQRPLAVEEAAAGAADDTMMAAVDDGPYLVEEPPEVVVPEKKRRKKSTVAKQGTVAEGPDIIFEKIIKAKRGQSIVMERVLVKEELFLKERRALAVEEEQDERDRFDDAFANEFSTASGDIERSLLIADQLTSGTLAIEDLSEEDRILAELFRYTVDLPCRTERRAVPSRLRDWTHLSEQHVPSFSPRHRIAGRRAGGREGRRPERRERGSPTSSTARATTPPPLRPRCGSDTRPTPMTMPTRKEPSGRCRASRCARSSRPRLARRASRARTKRPPCARHPVCPSERRYSTRGSRRCRRTTRRIR</sequence>
<feature type="region of interest" description="Disordered" evidence="1">
    <location>
        <begin position="245"/>
        <end position="368"/>
    </location>
</feature>
<feature type="region of interest" description="Disordered" evidence="1">
    <location>
        <begin position="1"/>
        <end position="36"/>
    </location>
</feature>
<feature type="compositionally biased region" description="Basic residues" evidence="1">
    <location>
        <begin position="314"/>
        <end position="340"/>
    </location>
</feature>
<dbReference type="AlphaFoldDB" id="A0AAV5SXV1"/>
<organism evidence="2 3">
    <name type="scientific">Pristionchus entomophagus</name>
    <dbReference type="NCBI Taxonomy" id="358040"/>
    <lineage>
        <taxon>Eukaryota</taxon>
        <taxon>Metazoa</taxon>
        <taxon>Ecdysozoa</taxon>
        <taxon>Nematoda</taxon>
        <taxon>Chromadorea</taxon>
        <taxon>Rhabditida</taxon>
        <taxon>Rhabditina</taxon>
        <taxon>Diplogasteromorpha</taxon>
        <taxon>Diplogasteroidea</taxon>
        <taxon>Neodiplogasteridae</taxon>
        <taxon>Pristionchus</taxon>
    </lineage>
</organism>
<name>A0AAV5SXV1_9BILA</name>
<feature type="compositionally biased region" description="Basic residues" evidence="1">
    <location>
        <begin position="356"/>
        <end position="368"/>
    </location>
</feature>
<feature type="compositionally biased region" description="Low complexity" evidence="1">
    <location>
        <begin position="274"/>
        <end position="283"/>
    </location>
</feature>
<dbReference type="Proteomes" id="UP001432027">
    <property type="component" value="Unassembled WGS sequence"/>
</dbReference>
<accession>A0AAV5SXV1</accession>
<gene>
    <name evidence="2" type="ORF">PENTCL1PPCAC_10170</name>
</gene>
<evidence type="ECO:0000313" key="3">
    <source>
        <dbReference type="Proteomes" id="UP001432027"/>
    </source>
</evidence>
<evidence type="ECO:0000313" key="2">
    <source>
        <dbReference type="EMBL" id="GMS87995.1"/>
    </source>
</evidence>
<proteinExistence type="predicted"/>
<evidence type="ECO:0000256" key="1">
    <source>
        <dbReference type="SAM" id="MobiDB-lite"/>
    </source>
</evidence>
<dbReference type="EMBL" id="BTSX01000003">
    <property type="protein sequence ID" value="GMS87995.1"/>
    <property type="molecule type" value="Genomic_DNA"/>
</dbReference>
<comment type="caution">
    <text evidence="2">The sequence shown here is derived from an EMBL/GenBank/DDBJ whole genome shotgun (WGS) entry which is preliminary data.</text>
</comment>
<feature type="non-terminal residue" evidence="2">
    <location>
        <position position="1"/>
    </location>
</feature>
<protein>
    <submittedName>
        <fullName evidence="2">Uncharacterized protein</fullName>
    </submittedName>
</protein>
<keyword evidence="3" id="KW-1185">Reference proteome</keyword>
<feature type="compositionally biased region" description="Basic and acidic residues" evidence="1">
    <location>
        <begin position="260"/>
        <end position="273"/>
    </location>
</feature>